<proteinExistence type="predicted"/>
<dbReference type="NCBIfam" id="TIGR01003">
    <property type="entry name" value="PTS_HPr_family"/>
    <property type="match status" value="1"/>
</dbReference>
<dbReference type="Gene3D" id="3.30.1340.10">
    <property type="entry name" value="HPr-like"/>
    <property type="match status" value="1"/>
</dbReference>
<dbReference type="InterPro" id="IPR001020">
    <property type="entry name" value="PTS_HPr_His_P_site"/>
</dbReference>
<dbReference type="InterPro" id="IPR000032">
    <property type="entry name" value="HPr-like"/>
</dbReference>
<keyword evidence="3" id="KW-0813">Transport</keyword>
<reference evidence="7" key="1">
    <citation type="submission" date="2020-02" db="EMBL/GenBank/DDBJ databases">
        <authorList>
            <person name="Meier V. D."/>
        </authorList>
    </citation>
    <scope>NUCLEOTIDE SEQUENCE</scope>
    <source>
        <strain evidence="7">AVDCRST_MAG05</strain>
    </source>
</reference>
<evidence type="ECO:0000256" key="3">
    <source>
        <dbReference type="ARBA" id="ARBA00022448"/>
    </source>
</evidence>
<dbReference type="InterPro" id="IPR035895">
    <property type="entry name" value="HPr-like_sf"/>
</dbReference>
<dbReference type="Pfam" id="PF00381">
    <property type="entry name" value="PTS-HPr"/>
    <property type="match status" value="1"/>
</dbReference>
<keyword evidence="4" id="KW-0762">Sugar transport</keyword>
<evidence type="ECO:0000256" key="2">
    <source>
        <dbReference type="ARBA" id="ARBA00020422"/>
    </source>
</evidence>
<dbReference type="PANTHER" id="PTHR33705">
    <property type="entry name" value="PHOSPHOCARRIER PROTEIN HPR"/>
    <property type="match status" value="1"/>
</dbReference>
<evidence type="ECO:0000256" key="5">
    <source>
        <dbReference type="ARBA" id="ARBA00033055"/>
    </source>
</evidence>
<dbReference type="InterPro" id="IPR050399">
    <property type="entry name" value="HPr"/>
</dbReference>
<evidence type="ECO:0000256" key="1">
    <source>
        <dbReference type="ARBA" id="ARBA00003681"/>
    </source>
</evidence>
<feature type="domain" description="HPr" evidence="6">
    <location>
        <begin position="1"/>
        <end position="87"/>
    </location>
</feature>
<dbReference type="SUPFAM" id="SSF55594">
    <property type="entry name" value="HPr-like"/>
    <property type="match status" value="1"/>
</dbReference>
<comment type="function">
    <text evidence="1">General (non sugar-specific) component of the phosphoenolpyruvate-dependent sugar phosphotransferase system (sugar PTS). This major carbohydrate active-transport system catalyzes the phosphorylation of incoming sugar substrates concomitantly with their translocation across the cell membrane. The phosphoryl group from phosphoenolpyruvate (PEP) is transferred to the phosphoryl carrier protein HPr by enzyme I. Phospho-HPr then transfers it to the PTS EIIA domain.</text>
</comment>
<accession>A0A6J4SEI2</accession>
<gene>
    <name evidence="7" type="ORF">AVDCRST_MAG05-1801</name>
</gene>
<evidence type="ECO:0000313" key="7">
    <source>
        <dbReference type="EMBL" id="CAA9489681.1"/>
    </source>
</evidence>
<name>A0A6J4SEI2_9ACTN</name>
<evidence type="ECO:0000256" key="4">
    <source>
        <dbReference type="ARBA" id="ARBA00022597"/>
    </source>
</evidence>
<organism evidence="7">
    <name type="scientific">uncultured Rubrobacteraceae bacterium</name>
    <dbReference type="NCBI Taxonomy" id="349277"/>
    <lineage>
        <taxon>Bacteria</taxon>
        <taxon>Bacillati</taxon>
        <taxon>Actinomycetota</taxon>
        <taxon>Rubrobacteria</taxon>
        <taxon>Rubrobacterales</taxon>
        <taxon>Rubrobacteraceae</taxon>
        <taxon>environmental samples</taxon>
    </lineage>
</organism>
<sequence>MVEKEATVVPEAGLHARPAARFIKEAKSFSSDIFVIKDGNEVSAKSALRLMTLGAKHGDKVTVRAEGEDEEAAVDALVAILSEEEEE</sequence>
<dbReference type="PRINTS" id="PR00107">
    <property type="entry name" value="PHOSPHOCPHPR"/>
</dbReference>
<dbReference type="AlphaFoldDB" id="A0A6J4SEI2"/>
<dbReference type="PROSITE" id="PS00369">
    <property type="entry name" value="PTS_HPR_HIS"/>
    <property type="match status" value="1"/>
</dbReference>
<evidence type="ECO:0000259" key="6">
    <source>
        <dbReference type="PROSITE" id="PS51350"/>
    </source>
</evidence>
<dbReference type="CDD" id="cd00367">
    <property type="entry name" value="PTS-HPr_like"/>
    <property type="match status" value="1"/>
</dbReference>
<dbReference type="PROSITE" id="PS51350">
    <property type="entry name" value="PTS_HPR_DOM"/>
    <property type="match status" value="1"/>
</dbReference>
<dbReference type="PANTHER" id="PTHR33705:SF1">
    <property type="entry name" value="PHOSPHOCARRIER PROTEIN HPR"/>
    <property type="match status" value="1"/>
</dbReference>
<dbReference type="EMBL" id="CADCVM010000195">
    <property type="protein sequence ID" value="CAA9489681.1"/>
    <property type="molecule type" value="Genomic_DNA"/>
</dbReference>
<protein>
    <recommendedName>
        <fullName evidence="2">Phosphocarrier protein HPr</fullName>
    </recommendedName>
    <alternativeName>
        <fullName evidence="5">Histidine-containing protein</fullName>
    </alternativeName>
</protein>